<evidence type="ECO:0000256" key="4">
    <source>
        <dbReference type="ARBA" id="ARBA00022692"/>
    </source>
</evidence>
<evidence type="ECO:0000256" key="5">
    <source>
        <dbReference type="ARBA" id="ARBA00022989"/>
    </source>
</evidence>
<accession>A0ABU1JK68</accession>
<evidence type="ECO:0000313" key="8">
    <source>
        <dbReference type="EMBL" id="MDR6287955.1"/>
    </source>
</evidence>
<feature type="transmembrane region" description="Helical" evidence="7">
    <location>
        <begin position="349"/>
        <end position="370"/>
    </location>
</feature>
<dbReference type="Proteomes" id="UP001262410">
    <property type="component" value="Unassembled WGS sequence"/>
</dbReference>
<keyword evidence="2" id="KW-0813">Transport</keyword>
<dbReference type="InterPro" id="IPR048279">
    <property type="entry name" value="MdtK-like"/>
</dbReference>
<feature type="transmembrane region" description="Helical" evidence="7">
    <location>
        <begin position="452"/>
        <end position="474"/>
    </location>
</feature>
<sequence length="481" mass="49345">MRIDASVTVDAASGAATAVAAPAGPPPPVVHSARTLMLLQGRIVPTILRLAWPNVLVMLAQASTGLIETWWVSHLGTDALAGMALVFPPVMLMQMLSAGSIGGGIASLIARAIGGGRRDEADALVLHAVVINIVLGLVFATVMLVFGRPIYRLLGGGGGELEAALLYSNVVFAGCVLLWLMNGLASVIRGTGNMLVPALVTCGGVVFLVPLSPLLIFGIGPFPALGIAGGGVAVVIYYLAGTAVLGWYILSGRNLARLRRSRLRWPLFRGILGIGTVGAITSVQTNIAIVFATSLVAATAGVDAVAGFGTGARLEYLLIPLVFGLGAPVLALVGTNIGAGQRDRALRIALTGAAMAFAVTEAIGLAAAIWPQAWLSLFSTDARMLETGSAYLRIVGPAYGFFGMGLSLYFASQGAGRLFWPLLGGCLRIAIVLVGGWLALRLTGSLDGLFAALSLGLVAYGVLLLAAIGSGAWFRGRGGQP</sequence>
<feature type="transmembrane region" description="Helical" evidence="7">
    <location>
        <begin position="390"/>
        <end position="411"/>
    </location>
</feature>
<organism evidence="8 9">
    <name type="scientific">Inquilinus ginsengisoli</name>
    <dbReference type="NCBI Taxonomy" id="363840"/>
    <lineage>
        <taxon>Bacteria</taxon>
        <taxon>Pseudomonadati</taxon>
        <taxon>Pseudomonadota</taxon>
        <taxon>Alphaproteobacteria</taxon>
        <taxon>Rhodospirillales</taxon>
        <taxon>Rhodospirillaceae</taxon>
        <taxon>Inquilinus</taxon>
    </lineage>
</organism>
<dbReference type="PIRSF" id="PIRSF006603">
    <property type="entry name" value="DinF"/>
    <property type="match status" value="1"/>
</dbReference>
<protein>
    <submittedName>
        <fullName evidence="8">MATE family efflux protein</fullName>
    </submittedName>
</protein>
<name>A0ABU1JK68_9PROT</name>
<keyword evidence="9" id="KW-1185">Reference proteome</keyword>
<feature type="transmembrane region" description="Helical" evidence="7">
    <location>
        <begin position="271"/>
        <end position="297"/>
    </location>
</feature>
<keyword evidence="6 7" id="KW-0472">Membrane</keyword>
<keyword evidence="4 7" id="KW-0812">Transmembrane</keyword>
<proteinExistence type="predicted"/>
<dbReference type="InterPro" id="IPR052031">
    <property type="entry name" value="Membrane_Transporter-Flippase"/>
</dbReference>
<feature type="transmembrane region" description="Helical" evidence="7">
    <location>
        <begin position="225"/>
        <end position="250"/>
    </location>
</feature>
<evidence type="ECO:0000256" key="7">
    <source>
        <dbReference type="SAM" id="Phobius"/>
    </source>
</evidence>
<keyword evidence="3" id="KW-1003">Cell membrane</keyword>
<evidence type="ECO:0000256" key="2">
    <source>
        <dbReference type="ARBA" id="ARBA00022448"/>
    </source>
</evidence>
<keyword evidence="5 7" id="KW-1133">Transmembrane helix</keyword>
<dbReference type="EMBL" id="JAVDPW010000001">
    <property type="protein sequence ID" value="MDR6287955.1"/>
    <property type="molecule type" value="Genomic_DNA"/>
</dbReference>
<dbReference type="Pfam" id="PF01554">
    <property type="entry name" value="MatE"/>
    <property type="match status" value="2"/>
</dbReference>
<evidence type="ECO:0000256" key="3">
    <source>
        <dbReference type="ARBA" id="ARBA00022475"/>
    </source>
</evidence>
<feature type="transmembrane region" description="Helical" evidence="7">
    <location>
        <begin position="317"/>
        <end position="337"/>
    </location>
</feature>
<feature type="transmembrane region" description="Helical" evidence="7">
    <location>
        <begin position="124"/>
        <end position="146"/>
    </location>
</feature>
<evidence type="ECO:0000313" key="9">
    <source>
        <dbReference type="Proteomes" id="UP001262410"/>
    </source>
</evidence>
<dbReference type="RefSeq" id="WP_309791887.1">
    <property type="nucleotide sequence ID" value="NZ_JAVDPW010000001.1"/>
</dbReference>
<feature type="transmembrane region" description="Helical" evidence="7">
    <location>
        <begin position="418"/>
        <end position="440"/>
    </location>
</feature>
<comment type="caution">
    <text evidence="8">The sequence shown here is derived from an EMBL/GenBank/DDBJ whole genome shotgun (WGS) entry which is preliminary data.</text>
</comment>
<dbReference type="PANTHER" id="PTHR43549:SF3">
    <property type="entry name" value="MULTIDRUG RESISTANCE PROTEIN YPNP-RELATED"/>
    <property type="match status" value="1"/>
</dbReference>
<feature type="transmembrane region" description="Helical" evidence="7">
    <location>
        <begin position="50"/>
        <end position="71"/>
    </location>
</feature>
<feature type="transmembrane region" description="Helical" evidence="7">
    <location>
        <begin position="195"/>
        <end position="219"/>
    </location>
</feature>
<comment type="subcellular location">
    <subcellularLocation>
        <location evidence="1">Cell inner membrane</location>
        <topology evidence="1">Multi-pass membrane protein</topology>
    </subcellularLocation>
</comment>
<dbReference type="PANTHER" id="PTHR43549">
    <property type="entry name" value="MULTIDRUG RESISTANCE PROTEIN YPNP-RELATED"/>
    <property type="match status" value="1"/>
</dbReference>
<feature type="transmembrane region" description="Helical" evidence="7">
    <location>
        <begin position="166"/>
        <end position="188"/>
    </location>
</feature>
<evidence type="ECO:0000256" key="1">
    <source>
        <dbReference type="ARBA" id="ARBA00004429"/>
    </source>
</evidence>
<reference evidence="8 9" key="1">
    <citation type="submission" date="2023-07" db="EMBL/GenBank/DDBJ databases">
        <title>Sorghum-associated microbial communities from plants grown in Nebraska, USA.</title>
        <authorList>
            <person name="Schachtman D."/>
        </authorList>
    </citation>
    <scope>NUCLEOTIDE SEQUENCE [LARGE SCALE GENOMIC DNA]</scope>
    <source>
        <strain evidence="8 9">584</strain>
    </source>
</reference>
<dbReference type="InterPro" id="IPR002528">
    <property type="entry name" value="MATE_fam"/>
</dbReference>
<gene>
    <name evidence="8" type="ORF">E9232_000454</name>
</gene>
<evidence type="ECO:0000256" key="6">
    <source>
        <dbReference type="ARBA" id="ARBA00023136"/>
    </source>
</evidence>
<feature type="transmembrane region" description="Helical" evidence="7">
    <location>
        <begin position="91"/>
        <end position="112"/>
    </location>
</feature>